<dbReference type="EC" id="2.1.1.114" evidence="5"/>
<comment type="cofactor">
    <cofactor evidence="5">
        <name>Mg(2+)</name>
        <dbReference type="ChEBI" id="CHEBI:18420"/>
    </cofactor>
</comment>
<keyword evidence="5" id="KW-0472">Membrane</keyword>
<reference evidence="6" key="1">
    <citation type="submission" date="2017-10" db="EMBL/GenBank/DDBJ databases">
        <title>Transcriptome Assembly of Sugarcane Aphid Adults.</title>
        <authorList>
            <person name="Scully E.D."/>
            <person name="Palmer N.A."/>
            <person name="Geib S.M."/>
            <person name="Sarath G."/>
            <person name="Sattler S.E."/>
        </authorList>
    </citation>
    <scope>NUCLEOTIDE SEQUENCE</scope>
    <source>
        <tissue evidence="6">Whole body</tissue>
    </source>
</reference>
<dbReference type="NCBIfam" id="TIGR01983">
    <property type="entry name" value="UbiG"/>
    <property type="match status" value="1"/>
</dbReference>
<dbReference type="OrthoDB" id="3265906at2759"/>
<name>A0A2H8TEM3_9HEMI</name>
<comment type="similarity">
    <text evidence="5">Belongs to the class I-like SAM-binding methyltransferase superfamily. UbiG/COQ3 family.</text>
</comment>
<evidence type="ECO:0000256" key="1">
    <source>
        <dbReference type="ARBA" id="ARBA00022603"/>
    </source>
</evidence>
<organism evidence="6">
    <name type="scientific">Melanaphis sacchari</name>
    <dbReference type="NCBI Taxonomy" id="742174"/>
    <lineage>
        <taxon>Eukaryota</taxon>
        <taxon>Metazoa</taxon>
        <taxon>Ecdysozoa</taxon>
        <taxon>Arthropoda</taxon>
        <taxon>Hexapoda</taxon>
        <taxon>Insecta</taxon>
        <taxon>Pterygota</taxon>
        <taxon>Neoptera</taxon>
        <taxon>Paraneoptera</taxon>
        <taxon>Hemiptera</taxon>
        <taxon>Sternorrhyncha</taxon>
        <taxon>Aphidomorpha</taxon>
        <taxon>Aphidoidea</taxon>
        <taxon>Aphididae</taxon>
        <taxon>Aphidini</taxon>
        <taxon>Melanaphis</taxon>
    </lineage>
</organism>
<keyword evidence="5" id="KW-0479">Metal-binding</keyword>
<proteinExistence type="inferred from homology"/>
<accession>A0A2H8TEM3</accession>
<comment type="subcellular location">
    <subcellularLocation>
        <location evidence="5">Mitochondrion inner membrane</location>
        <topology evidence="5">Peripheral membrane protein</topology>
        <orientation evidence="5">Matrix side</orientation>
    </subcellularLocation>
</comment>
<feature type="binding site" evidence="5">
    <location>
        <position position="169"/>
    </location>
    <ligand>
        <name>Mg(2+)</name>
        <dbReference type="ChEBI" id="CHEBI:18420"/>
    </ligand>
</feature>
<sequence length="280" mass="31503">MIMLNSKINLITKKTNIASSFIVFRSLTQNYVKETVNTHEVEHHSNMKDYWWDSKGPLNALHSFNPLRVSFLINGLTNMKKIETKNIGTRQSLENIKILDVGCGGGVLTEALARLGGNVTGIDPSKELITIANDHSVILRNKNIKYFNESIEEHVLSNTESYDAIITSEVLEHVSNKYGFLTNCIDCLKPGGSVFITTPNRTICSWLTVKVVGETFDFIPKGTHEWEKFICPHELQSILEINCKCDTISINGLSYNPFTNQWSWTDSTDISYAIHAVKST</sequence>
<comment type="catalytic activity">
    <reaction evidence="5">
        <text>a 3-demethylubiquinone + S-adenosyl-L-methionine = a ubiquinone + S-adenosyl-L-homocysteine</text>
        <dbReference type="Rhea" id="RHEA:81215"/>
        <dbReference type="Rhea" id="RHEA-COMP:9565"/>
        <dbReference type="Rhea" id="RHEA-COMP:19654"/>
        <dbReference type="ChEBI" id="CHEBI:16389"/>
        <dbReference type="ChEBI" id="CHEBI:57856"/>
        <dbReference type="ChEBI" id="CHEBI:59789"/>
        <dbReference type="ChEBI" id="CHEBI:231825"/>
    </reaction>
</comment>
<keyword evidence="1 5" id="KW-0489">Methyltransferase</keyword>
<feature type="binding site" evidence="5">
    <location>
        <position position="68"/>
    </location>
    <ligand>
        <name>S-adenosyl-L-methionine</name>
        <dbReference type="ChEBI" id="CHEBI:59789"/>
    </ligand>
</feature>
<dbReference type="UniPathway" id="UPA00232"/>
<dbReference type="EC" id="2.1.1.-" evidence="5"/>
<dbReference type="EC" id="2.1.1.64" evidence="5"/>
<dbReference type="GO" id="GO:0032259">
    <property type="term" value="P:methylation"/>
    <property type="evidence" value="ECO:0007669"/>
    <property type="project" value="UniProtKB-KW"/>
</dbReference>
<keyword evidence="5" id="KW-0496">Mitochondrion</keyword>
<dbReference type="GO" id="GO:0046872">
    <property type="term" value="F:metal ion binding"/>
    <property type="evidence" value="ECO:0007669"/>
    <property type="project" value="UniProtKB-KW"/>
</dbReference>
<dbReference type="PANTHER" id="PTHR43464:SF19">
    <property type="entry name" value="UBIQUINONE BIOSYNTHESIS O-METHYLTRANSFERASE, MITOCHONDRIAL"/>
    <property type="match status" value="1"/>
</dbReference>
<keyword evidence="3 5" id="KW-0831">Ubiquinone biosynthesis</keyword>
<dbReference type="InterPro" id="IPR029063">
    <property type="entry name" value="SAM-dependent_MTases_sf"/>
</dbReference>
<keyword evidence="5" id="KW-0999">Mitochondrion inner membrane</keyword>
<keyword evidence="5" id="KW-0460">Magnesium</keyword>
<comment type="subunit">
    <text evidence="5">Component of a multi-subunit COQ enzyme complex.</text>
</comment>
<dbReference type="GO" id="GO:0120537">
    <property type="term" value="F:3-demethylubiquinone 3-O-methyltransferase activity"/>
    <property type="evidence" value="ECO:0007669"/>
    <property type="project" value="RHEA"/>
</dbReference>
<evidence type="ECO:0000256" key="2">
    <source>
        <dbReference type="ARBA" id="ARBA00022679"/>
    </source>
</evidence>
<dbReference type="CDD" id="cd02440">
    <property type="entry name" value="AdoMet_MTases"/>
    <property type="match status" value="1"/>
</dbReference>
<dbReference type="Gene3D" id="3.40.50.150">
    <property type="entry name" value="Vaccinia Virus protein VP39"/>
    <property type="match status" value="1"/>
</dbReference>
<comment type="catalytic activity">
    <reaction evidence="5">
        <text>a 3-demethylubiquinol + S-adenosyl-L-methionine = a ubiquinol + S-adenosyl-L-homocysteine + H(+)</text>
        <dbReference type="Rhea" id="RHEA:44380"/>
        <dbReference type="Rhea" id="RHEA-COMP:9566"/>
        <dbReference type="Rhea" id="RHEA-COMP:10914"/>
        <dbReference type="ChEBI" id="CHEBI:15378"/>
        <dbReference type="ChEBI" id="CHEBI:17976"/>
        <dbReference type="ChEBI" id="CHEBI:57856"/>
        <dbReference type="ChEBI" id="CHEBI:59789"/>
        <dbReference type="ChEBI" id="CHEBI:84422"/>
        <dbReference type="EC" id="2.1.1.64"/>
    </reaction>
</comment>
<keyword evidence="2 5" id="KW-0808">Transferase</keyword>
<feature type="binding site" evidence="5">
    <location>
        <position position="172"/>
    </location>
    <ligand>
        <name>Mg(2+)</name>
        <dbReference type="ChEBI" id="CHEBI:18420"/>
    </ligand>
</feature>
<evidence type="ECO:0000313" key="6">
    <source>
        <dbReference type="EMBL" id="MBW12529.1"/>
    </source>
</evidence>
<dbReference type="AlphaFoldDB" id="A0A2H8TEM3"/>
<comment type="pathway">
    <text evidence="5">Cofactor biosynthesis; ubiquinone biosynthesis.</text>
</comment>
<comment type="function">
    <text evidence="5">O-methyltransferase required for two non-consecutive steps during ubiquinone biosynthesis. Catalyzes the 2 O-methylation of 3,4-dihydroxy-5-(all-trans-polyprenyl)benzoic acid into 4-hydroxy-3-methoxy-5-(all-trans-polyprenyl)benzoic acid. Also catalyzes the last step of ubiquinone biosynthesis by mediating methylation of 3-demethylubiquinone into ubiquinone. Also able to mediate the methylation of 3-demethylubiquinol into ubiquinol.</text>
</comment>
<dbReference type="GO" id="GO:0061542">
    <property type="term" value="F:3-demethylubiquinol 3-O-methyltransferase activity"/>
    <property type="evidence" value="ECO:0007669"/>
    <property type="project" value="UniProtKB-UniRule"/>
</dbReference>
<protein>
    <recommendedName>
        <fullName evidence="5">Ubiquinone biosynthesis O-methyltransferase, mitochondrial</fullName>
    </recommendedName>
    <alternativeName>
        <fullName evidence="5">3-demethylubiquinol 3-O-methyltransferase</fullName>
        <ecNumber evidence="5">2.1.1.64</ecNumber>
    </alternativeName>
    <alternativeName>
        <fullName evidence="5">3-demethylubiquinone 3-O-methyltransferase</fullName>
        <ecNumber evidence="5">2.1.1.-</ecNumber>
    </alternativeName>
    <alternativeName>
        <fullName evidence="5">Polyprenyldihydroxybenzoate methyltransferase</fullName>
        <ecNumber evidence="5">2.1.1.114</ecNumber>
    </alternativeName>
</protein>
<feature type="binding site" evidence="5">
    <location>
        <position position="173"/>
    </location>
    <ligand>
        <name>Mg(2+)</name>
        <dbReference type="ChEBI" id="CHEBI:18420"/>
    </ligand>
</feature>
<feature type="binding site" evidence="5">
    <location>
        <position position="123"/>
    </location>
    <ligand>
        <name>S-adenosyl-L-methionine</name>
        <dbReference type="ChEBI" id="CHEBI:59789"/>
    </ligand>
</feature>
<dbReference type="Pfam" id="PF13489">
    <property type="entry name" value="Methyltransf_23"/>
    <property type="match status" value="1"/>
</dbReference>
<feature type="binding site" evidence="5">
    <location>
        <position position="168"/>
    </location>
    <ligand>
        <name>S-adenosyl-L-methionine</name>
        <dbReference type="ChEBI" id="CHEBI:59789"/>
    </ligand>
</feature>
<comment type="catalytic activity">
    <reaction evidence="5">
        <text>a 3,4-dihydroxy-5-(all-trans-polyprenyl)benzoate + S-adenosyl-L-methionine = a 4-hydroxy-3-methoxy-5-(all-trans-polyprenyl)benzoate + S-adenosyl-L-homocysteine + H(+)</text>
        <dbReference type="Rhea" id="RHEA:44452"/>
        <dbReference type="Rhea" id="RHEA-COMP:10930"/>
        <dbReference type="Rhea" id="RHEA-COMP:10931"/>
        <dbReference type="ChEBI" id="CHEBI:15378"/>
        <dbReference type="ChEBI" id="CHEBI:57856"/>
        <dbReference type="ChEBI" id="CHEBI:59789"/>
        <dbReference type="ChEBI" id="CHEBI:64694"/>
        <dbReference type="ChEBI" id="CHEBI:84443"/>
        <dbReference type="EC" id="2.1.1.114"/>
    </reaction>
</comment>
<dbReference type="GO" id="GO:0010420">
    <property type="term" value="F:polyprenyldihydroxybenzoate methyltransferase activity"/>
    <property type="evidence" value="ECO:0007669"/>
    <property type="project" value="UniProtKB-UniRule"/>
</dbReference>
<dbReference type="HAMAP" id="MF_00472">
    <property type="entry name" value="UbiG"/>
    <property type="match status" value="1"/>
</dbReference>
<dbReference type="EMBL" id="GFXV01000724">
    <property type="protein sequence ID" value="MBW12529.1"/>
    <property type="molecule type" value="Transcribed_RNA"/>
</dbReference>
<keyword evidence="4 5" id="KW-0949">S-adenosyl-L-methionine</keyword>
<dbReference type="PANTHER" id="PTHR43464">
    <property type="entry name" value="METHYLTRANSFERASE"/>
    <property type="match status" value="1"/>
</dbReference>
<evidence type="ECO:0000256" key="5">
    <source>
        <dbReference type="HAMAP-Rule" id="MF_03190"/>
    </source>
</evidence>
<dbReference type="InterPro" id="IPR010233">
    <property type="entry name" value="UbiG_MeTrfase"/>
</dbReference>
<gene>
    <name evidence="6" type="primary">Coq3_1</name>
    <name evidence="5" type="synonym">coq3</name>
</gene>
<feature type="binding site" evidence="5">
    <location>
        <position position="102"/>
    </location>
    <ligand>
        <name>S-adenosyl-L-methionine</name>
        <dbReference type="ChEBI" id="CHEBI:59789"/>
    </ligand>
</feature>
<dbReference type="GO" id="GO:0031314">
    <property type="term" value="C:extrinsic component of mitochondrial inner membrane"/>
    <property type="evidence" value="ECO:0007669"/>
    <property type="project" value="UniProtKB-UniRule"/>
</dbReference>
<evidence type="ECO:0000256" key="3">
    <source>
        <dbReference type="ARBA" id="ARBA00022688"/>
    </source>
</evidence>
<dbReference type="SUPFAM" id="SSF53335">
    <property type="entry name" value="S-adenosyl-L-methionine-dependent methyltransferases"/>
    <property type="match status" value="1"/>
</dbReference>
<evidence type="ECO:0000256" key="4">
    <source>
        <dbReference type="ARBA" id="ARBA00022691"/>
    </source>
</evidence>